<dbReference type="Pfam" id="PF00881">
    <property type="entry name" value="Nitroreductase"/>
    <property type="match status" value="1"/>
</dbReference>
<proteinExistence type="predicted"/>
<feature type="region of interest" description="Disordered" evidence="1">
    <location>
        <begin position="1"/>
        <end position="33"/>
    </location>
</feature>
<reference evidence="4" key="1">
    <citation type="submission" date="2016-06" db="EMBL/GenBank/DDBJ databases">
        <authorList>
            <person name="Varghese N."/>
            <person name="Submissions Spin"/>
        </authorList>
    </citation>
    <scope>NUCLEOTIDE SEQUENCE [LARGE SCALE GENOMIC DNA]</scope>
    <source>
        <strain evidence="4">DSM 45794</strain>
    </source>
</reference>
<organism evidence="3 4">
    <name type="scientific">Micromonospora sediminicola</name>
    <dbReference type="NCBI Taxonomy" id="946078"/>
    <lineage>
        <taxon>Bacteria</taxon>
        <taxon>Bacillati</taxon>
        <taxon>Actinomycetota</taxon>
        <taxon>Actinomycetes</taxon>
        <taxon>Micromonosporales</taxon>
        <taxon>Micromonosporaceae</taxon>
        <taxon>Micromonospora</taxon>
    </lineage>
</organism>
<dbReference type="PANTHER" id="PTHR43745:SF2">
    <property type="entry name" value="NITROREDUCTASE MJ1384-RELATED"/>
    <property type="match status" value="1"/>
</dbReference>
<dbReference type="AlphaFoldDB" id="A0A1A9BAC5"/>
<dbReference type="InterPro" id="IPR029479">
    <property type="entry name" value="Nitroreductase"/>
</dbReference>
<gene>
    <name evidence="3" type="ORF">GA0070622_3120</name>
</gene>
<dbReference type="GO" id="GO:0016491">
    <property type="term" value="F:oxidoreductase activity"/>
    <property type="evidence" value="ECO:0007669"/>
    <property type="project" value="InterPro"/>
</dbReference>
<accession>A0A1A9BAC5</accession>
<keyword evidence="4" id="KW-1185">Reference proteome</keyword>
<evidence type="ECO:0000256" key="1">
    <source>
        <dbReference type="SAM" id="MobiDB-lite"/>
    </source>
</evidence>
<feature type="domain" description="Nitroreductase" evidence="2">
    <location>
        <begin position="53"/>
        <end position="185"/>
    </location>
</feature>
<dbReference type="PANTHER" id="PTHR43745">
    <property type="entry name" value="NITROREDUCTASE MJ1384-RELATED"/>
    <property type="match status" value="1"/>
</dbReference>
<dbReference type="InterPro" id="IPR000415">
    <property type="entry name" value="Nitroreductase-like"/>
</dbReference>
<dbReference type="Proteomes" id="UP000199558">
    <property type="component" value="Unassembled WGS sequence"/>
</dbReference>
<dbReference type="InterPro" id="IPR052544">
    <property type="entry name" value="Bacteriocin_Proc_Enz"/>
</dbReference>
<dbReference type="STRING" id="946078.GA0070622_3120"/>
<protein>
    <submittedName>
        <fullName evidence="3">Nitroreductase family protein</fullName>
    </submittedName>
</protein>
<dbReference type="EMBL" id="FLRH01000003">
    <property type="protein sequence ID" value="SBT66103.1"/>
    <property type="molecule type" value="Genomic_DNA"/>
</dbReference>
<dbReference type="SUPFAM" id="SSF55469">
    <property type="entry name" value="FMN-dependent nitroreductase-like"/>
    <property type="match status" value="1"/>
</dbReference>
<evidence type="ECO:0000313" key="3">
    <source>
        <dbReference type="EMBL" id="SBT66103.1"/>
    </source>
</evidence>
<feature type="compositionally biased region" description="Low complexity" evidence="1">
    <location>
        <begin position="1"/>
        <end position="25"/>
    </location>
</feature>
<dbReference type="Gene3D" id="3.40.109.10">
    <property type="entry name" value="NADH Oxidase"/>
    <property type="match status" value="1"/>
</dbReference>
<evidence type="ECO:0000313" key="4">
    <source>
        <dbReference type="Proteomes" id="UP000199558"/>
    </source>
</evidence>
<sequence>MATLRVPRQQPGRRPAVARPASARRFGPAGPDVDAAARQVTGEVFGRDRDGRRAYPSAGGLYAVRGHLVQSHAGAVLACAGDEQPTVGVIDAGAVREHAFAQVTGEPNWVVLTGRQPHYQERYGLRGYRYLLLEAGHLAQCLLDAAARAGLRALPVGAFDDEGLAETLGLRGADQLPLYLIALGR</sequence>
<name>A0A1A9BAC5_9ACTN</name>
<evidence type="ECO:0000259" key="2">
    <source>
        <dbReference type="Pfam" id="PF00881"/>
    </source>
</evidence>